<dbReference type="InterPro" id="IPR002791">
    <property type="entry name" value="ARMT1-like_metal-bd"/>
</dbReference>
<proteinExistence type="predicted"/>
<organism evidence="2">
    <name type="scientific">marine sediment metagenome</name>
    <dbReference type="NCBI Taxonomy" id="412755"/>
    <lineage>
        <taxon>unclassified sequences</taxon>
        <taxon>metagenomes</taxon>
        <taxon>ecological metagenomes</taxon>
    </lineage>
</organism>
<sequence length="145" mass="15401">WASCRWHASLPCAARKIVLAANELPSLNDVTADETVAIVEQLAEDDEDLATLITAEMFEVVSTGNDVPLIDLSEVSDELNEAAEGAELVILVGMGRAVESNLDAAFTADALKLALLKDPAVARRVGGEVYDCVCKYEPLPDAAES</sequence>
<reference evidence="2" key="1">
    <citation type="journal article" date="2014" name="Front. Microbiol.">
        <title>High frequency of phylogenetically diverse reductive dehalogenase-homologous genes in deep subseafloor sedimentary metagenomes.</title>
        <authorList>
            <person name="Kawai M."/>
            <person name="Futagami T."/>
            <person name="Toyoda A."/>
            <person name="Takaki Y."/>
            <person name="Nishi S."/>
            <person name="Hori S."/>
            <person name="Arai W."/>
            <person name="Tsubouchi T."/>
            <person name="Morono Y."/>
            <person name="Uchiyama I."/>
            <person name="Ito T."/>
            <person name="Fujiyama A."/>
            <person name="Inagaki F."/>
            <person name="Takami H."/>
        </authorList>
    </citation>
    <scope>NUCLEOTIDE SEQUENCE</scope>
    <source>
        <strain evidence="2">Expedition CK06-06</strain>
    </source>
</reference>
<dbReference type="SUPFAM" id="SSF111321">
    <property type="entry name" value="AF1104-like"/>
    <property type="match status" value="1"/>
</dbReference>
<dbReference type="Gene3D" id="3.40.50.10880">
    <property type="entry name" value="Uncharacterised protein PF01937, DUF89, domain 3"/>
    <property type="match status" value="1"/>
</dbReference>
<feature type="domain" description="Damage-control phosphatase ARMT1-like metal-binding" evidence="1">
    <location>
        <begin position="14"/>
        <end position="133"/>
    </location>
</feature>
<evidence type="ECO:0000313" key="2">
    <source>
        <dbReference type="EMBL" id="GAH88652.1"/>
    </source>
</evidence>
<dbReference type="InterPro" id="IPR036075">
    <property type="entry name" value="ARMT-1-like_metal-bd_sf"/>
</dbReference>
<comment type="caution">
    <text evidence="2">The sequence shown here is derived from an EMBL/GenBank/DDBJ whole genome shotgun (WGS) entry which is preliminary data.</text>
</comment>
<gene>
    <name evidence="2" type="ORF">S03H2_58467</name>
</gene>
<feature type="non-terminal residue" evidence="2">
    <location>
        <position position="1"/>
    </location>
</feature>
<dbReference type="EMBL" id="BARU01037533">
    <property type="protein sequence ID" value="GAH88652.1"/>
    <property type="molecule type" value="Genomic_DNA"/>
</dbReference>
<name>X1J3U7_9ZZZZ</name>
<accession>X1J3U7</accession>
<dbReference type="Pfam" id="PF01937">
    <property type="entry name" value="ARMT1-like_dom"/>
    <property type="match status" value="1"/>
</dbReference>
<evidence type="ECO:0000259" key="1">
    <source>
        <dbReference type="Pfam" id="PF01937"/>
    </source>
</evidence>
<dbReference type="AlphaFoldDB" id="X1J3U7"/>
<protein>
    <recommendedName>
        <fullName evidence="1">Damage-control phosphatase ARMT1-like metal-binding domain-containing protein</fullName>
    </recommendedName>
</protein>